<accession>A0A507EC16</accession>
<keyword evidence="2" id="KW-1185">Reference proteome</keyword>
<comment type="caution">
    <text evidence="1">The sequence shown here is derived from an EMBL/GenBank/DDBJ whole genome shotgun (WGS) entry which is preliminary data.</text>
</comment>
<reference evidence="1 2" key="1">
    <citation type="journal article" date="2019" name="Sci. Rep.">
        <title>Comparative genomics of chytrid fungi reveal insights into the obligate biotrophic and pathogenic lifestyle of Synchytrium endobioticum.</title>
        <authorList>
            <person name="van de Vossenberg B.T.L.H."/>
            <person name="Warris S."/>
            <person name="Nguyen H.D.T."/>
            <person name="van Gent-Pelzer M.P.E."/>
            <person name="Joly D.L."/>
            <person name="van de Geest H.C."/>
            <person name="Bonants P.J.M."/>
            <person name="Smith D.S."/>
            <person name="Levesque C.A."/>
            <person name="van der Lee T.A.J."/>
        </authorList>
    </citation>
    <scope>NUCLEOTIDE SEQUENCE [LARGE SCALE GENOMIC DNA]</scope>
    <source>
        <strain evidence="1 2">CBS 675.73</strain>
    </source>
</reference>
<dbReference type="AlphaFoldDB" id="A0A507EC16"/>
<sequence length="429" mass="44541">MNPFLEDDYQYGMNPAACMPYGQSAGLGWNASGCGPMYGGYGQGAIGFGQGGIGYGQGLGFGQGLGSLYGGGGYGGLGGGYGALGGGYGQGLGGRLLGSQMLARMGAGPRGDYFSEYDDCFGDEYDGMGANPYGSFGQMGVQGGLGHPFAGARQSTVFNKPWMNALLADQQCAPGVLSGLQSGLQNPLLGGHPLSGAGVHPGMMGGWMGGLGGLGGHPLAGCHPGMMGHPLAGAGCHPGMLGMGGMGLIHAVKANIAKELIQDRERDVLQAHLVKKLLKKKASTRNRVCLVQALLSGQPVPPMAIAYMLGQDFIMDHITEGMVHKIMDDSVENRHANYIIKDVIRGRPHLPSPQAAACARENCLIDRLACKAVKRVTHPFAHKRIAKPHLVRDVLETLVDAQNVGYGVCVGPTRIEYEVPGTGLFSSGI</sequence>
<evidence type="ECO:0000313" key="1">
    <source>
        <dbReference type="EMBL" id="TPX60887.1"/>
    </source>
</evidence>
<protein>
    <submittedName>
        <fullName evidence="1">Uncharacterized protein</fullName>
    </submittedName>
</protein>
<proteinExistence type="predicted"/>
<dbReference type="EMBL" id="QEAP01000678">
    <property type="protein sequence ID" value="TPX60887.1"/>
    <property type="molecule type" value="Genomic_DNA"/>
</dbReference>
<gene>
    <name evidence="1" type="ORF">CcCBS67573_g08965</name>
</gene>
<dbReference type="OrthoDB" id="2154972at2759"/>
<name>A0A507EC16_9FUNG</name>
<dbReference type="Proteomes" id="UP000320333">
    <property type="component" value="Unassembled WGS sequence"/>
</dbReference>
<evidence type="ECO:0000313" key="2">
    <source>
        <dbReference type="Proteomes" id="UP000320333"/>
    </source>
</evidence>
<organism evidence="1 2">
    <name type="scientific">Chytriomyces confervae</name>
    <dbReference type="NCBI Taxonomy" id="246404"/>
    <lineage>
        <taxon>Eukaryota</taxon>
        <taxon>Fungi</taxon>
        <taxon>Fungi incertae sedis</taxon>
        <taxon>Chytridiomycota</taxon>
        <taxon>Chytridiomycota incertae sedis</taxon>
        <taxon>Chytridiomycetes</taxon>
        <taxon>Chytridiales</taxon>
        <taxon>Chytriomycetaceae</taxon>
        <taxon>Chytriomyces</taxon>
    </lineage>
</organism>